<dbReference type="EMBL" id="NBNE01002778">
    <property type="protein sequence ID" value="OWZ09472.1"/>
    <property type="molecule type" value="Genomic_DNA"/>
</dbReference>
<name>A0A225VVV7_9STRA</name>
<reference evidence="2" key="1">
    <citation type="submission" date="2017-03" db="EMBL/GenBank/DDBJ databases">
        <title>Phytopthora megakarya and P. palmivora, two closely related causual agents of cacao black pod achieved similar genome size and gene model numbers by different mechanisms.</title>
        <authorList>
            <person name="Ali S."/>
            <person name="Shao J."/>
            <person name="Larry D.J."/>
            <person name="Kronmiller B."/>
            <person name="Shen D."/>
            <person name="Strem M.D."/>
            <person name="Melnick R.L."/>
            <person name="Guiltinan M.J."/>
            <person name="Tyler B.M."/>
            <person name="Meinhardt L.W."/>
            <person name="Bailey B.A."/>
        </authorList>
    </citation>
    <scope>NUCLEOTIDE SEQUENCE [LARGE SCALE GENOMIC DNA]</scope>
    <source>
        <strain evidence="2">zdho120</strain>
    </source>
</reference>
<evidence type="ECO:0000313" key="2">
    <source>
        <dbReference type="Proteomes" id="UP000198211"/>
    </source>
</evidence>
<keyword evidence="2" id="KW-1185">Reference proteome</keyword>
<sequence>MQYHRSNKGIGPVPITTEQQAHANKLLAVWIALSLRPFSIIEDSGLAAYVRYICEVHMSCVAHLLHLVVGGTLIKWKSKSKEAANQSMISQTTTDQLAATRFGALPSANMTTGSIQVNVDSMHVEAEYINGFDENR</sequence>
<comment type="caution">
    <text evidence="1">The sequence shown here is derived from an EMBL/GenBank/DDBJ whole genome shotgun (WGS) entry which is preliminary data.</text>
</comment>
<gene>
    <name evidence="1" type="ORF">PHMEG_00017824</name>
</gene>
<dbReference type="AlphaFoldDB" id="A0A225VVV7"/>
<proteinExistence type="predicted"/>
<dbReference type="Proteomes" id="UP000198211">
    <property type="component" value="Unassembled WGS sequence"/>
</dbReference>
<dbReference type="OrthoDB" id="93028at2759"/>
<protein>
    <submittedName>
        <fullName evidence="1">Uncharacterized protein</fullName>
    </submittedName>
</protein>
<accession>A0A225VVV7</accession>
<organism evidence="1 2">
    <name type="scientific">Phytophthora megakarya</name>
    <dbReference type="NCBI Taxonomy" id="4795"/>
    <lineage>
        <taxon>Eukaryota</taxon>
        <taxon>Sar</taxon>
        <taxon>Stramenopiles</taxon>
        <taxon>Oomycota</taxon>
        <taxon>Peronosporomycetes</taxon>
        <taxon>Peronosporales</taxon>
        <taxon>Peronosporaceae</taxon>
        <taxon>Phytophthora</taxon>
    </lineage>
</organism>
<evidence type="ECO:0000313" key="1">
    <source>
        <dbReference type="EMBL" id="OWZ09472.1"/>
    </source>
</evidence>